<reference evidence="1 2" key="1">
    <citation type="submission" date="2020-05" db="EMBL/GenBank/DDBJ databases">
        <title>Identification and distribution of gene clusters putatively required for synthesis of sphingolipid metabolism inhibitors in phylogenetically diverse species of the filamentous fungus Fusarium.</title>
        <authorList>
            <person name="Kim H.-S."/>
            <person name="Busman M."/>
            <person name="Brown D.W."/>
            <person name="Divon H."/>
            <person name="Uhlig S."/>
            <person name="Proctor R.H."/>
        </authorList>
    </citation>
    <scope>NUCLEOTIDE SEQUENCE [LARGE SCALE GENOMIC DNA]</scope>
    <source>
        <strain evidence="1 2">NRRL 25311</strain>
    </source>
</reference>
<accession>A0A8H5SVL1</accession>
<dbReference type="AlphaFoldDB" id="A0A8H5SVL1"/>
<dbReference type="EMBL" id="JAAOAK010000749">
    <property type="protein sequence ID" value="KAF5657622.1"/>
    <property type="molecule type" value="Genomic_DNA"/>
</dbReference>
<evidence type="ECO:0000313" key="2">
    <source>
        <dbReference type="Proteomes" id="UP000562682"/>
    </source>
</evidence>
<organism evidence="1 2">
    <name type="scientific">Fusarium denticulatum</name>
    <dbReference type="NCBI Taxonomy" id="48507"/>
    <lineage>
        <taxon>Eukaryota</taxon>
        <taxon>Fungi</taxon>
        <taxon>Dikarya</taxon>
        <taxon>Ascomycota</taxon>
        <taxon>Pezizomycotina</taxon>
        <taxon>Sordariomycetes</taxon>
        <taxon>Hypocreomycetidae</taxon>
        <taxon>Hypocreales</taxon>
        <taxon>Nectriaceae</taxon>
        <taxon>Fusarium</taxon>
        <taxon>Fusarium fujikuroi species complex</taxon>
    </lineage>
</organism>
<gene>
    <name evidence="1" type="ORF">FDENT_14185</name>
</gene>
<protein>
    <recommendedName>
        <fullName evidence="3">BTB domain-containing protein</fullName>
    </recommendedName>
</protein>
<proteinExistence type="predicted"/>
<sequence>MAPERQLGKWCQFRFTTTTLNVPSLYIIFTGTLRSLFKDKDEYEMKDVDGSTGRVFVDYIMSHTYEVDYDTAEQDEDMALREYKIALKAWAIGRMYKIHGLVVLAREHAVKLAELMNPVSALVGTVDTPLVMKHITGIIHRIDDYTEEFLQSVTRQEATDLLLCVPPPETVGWLWATLQLMRKAQGPALERGWRLVEQTLPTLVPVLGEYLLLREELRREREHMVPQAVDPFDDEAVEDFLTPYNHWIPDAKIKCGKVMRAMVGCFNSSQKIATRNKEKPPERDEYFFTIHSISSDHLKDDTNTTSSFKHEA</sequence>
<name>A0A8H5SVL1_9HYPO</name>
<dbReference type="Proteomes" id="UP000562682">
    <property type="component" value="Unassembled WGS sequence"/>
</dbReference>
<evidence type="ECO:0000313" key="1">
    <source>
        <dbReference type="EMBL" id="KAF5657622.1"/>
    </source>
</evidence>
<keyword evidence="2" id="KW-1185">Reference proteome</keyword>
<evidence type="ECO:0008006" key="3">
    <source>
        <dbReference type="Google" id="ProtNLM"/>
    </source>
</evidence>
<comment type="caution">
    <text evidence="1">The sequence shown here is derived from an EMBL/GenBank/DDBJ whole genome shotgun (WGS) entry which is preliminary data.</text>
</comment>